<dbReference type="KEGG" id="daq:DAQ1742_00640"/>
<dbReference type="EMBL" id="LT615367">
    <property type="protein sequence ID" value="SLM61725.1"/>
    <property type="molecule type" value="Genomic_DNA"/>
</dbReference>
<dbReference type="AlphaFoldDB" id="A0A375A6S1"/>
<organism evidence="1 2">
    <name type="scientific">Dickeya aquatica</name>
    <dbReference type="NCBI Taxonomy" id="1401087"/>
    <lineage>
        <taxon>Bacteria</taxon>
        <taxon>Pseudomonadati</taxon>
        <taxon>Pseudomonadota</taxon>
        <taxon>Gammaproteobacteria</taxon>
        <taxon>Enterobacterales</taxon>
        <taxon>Pectobacteriaceae</taxon>
        <taxon>Dickeya</taxon>
    </lineage>
</organism>
<proteinExistence type="predicted"/>
<reference evidence="1 2" key="1">
    <citation type="submission" date="2016-09" db="EMBL/GenBank/DDBJ databases">
        <authorList>
            <person name="Reverchon S."/>
            <person name="Nasser W."/>
            <person name="Leonard S."/>
            <person name="Brochier C."/>
            <person name="Duprey A."/>
        </authorList>
    </citation>
    <scope>NUCLEOTIDE SEQUENCE [LARGE SCALE GENOMIC DNA]</scope>
    <source>
        <strain evidence="1 2">174/2</strain>
    </source>
</reference>
<accession>A0A375A6S1</accession>
<gene>
    <name evidence="1" type="ORF">DAQ1742_00640</name>
</gene>
<evidence type="ECO:0000313" key="2">
    <source>
        <dbReference type="Proteomes" id="UP000294820"/>
    </source>
</evidence>
<sequence length="43" mass="4923">MLDEDDLKKSIKGIARLQGRELNGQERLIIRTRLNSGLSAKER</sequence>
<name>A0A375A6S1_9GAMM</name>
<evidence type="ECO:0000313" key="1">
    <source>
        <dbReference type="EMBL" id="SLM61725.1"/>
    </source>
</evidence>
<dbReference type="Proteomes" id="UP000294820">
    <property type="component" value="Chromosome 1"/>
</dbReference>
<keyword evidence="2" id="KW-1185">Reference proteome</keyword>
<protein>
    <submittedName>
        <fullName evidence="1">Uncharacterized protein</fullName>
    </submittedName>
</protein>